<dbReference type="Proteomes" id="UP001162029">
    <property type="component" value="Unassembled WGS sequence"/>
</dbReference>
<dbReference type="AlphaFoldDB" id="A0AAV0V0T0"/>
<keyword evidence="5 8" id="KW-0063">Aspartyl esterase</keyword>
<dbReference type="GO" id="GO:0030599">
    <property type="term" value="F:pectinesterase activity"/>
    <property type="evidence" value="ECO:0007669"/>
    <property type="project" value="UniProtKB-UniRule"/>
</dbReference>
<feature type="active site" evidence="7">
    <location>
        <position position="195"/>
    </location>
</feature>
<organism evidence="10 11">
    <name type="scientific">Peronospora destructor</name>
    <dbReference type="NCBI Taxonomy" id="86335"/>
    <lineage>
        <taxon>Eukaryota</taxon>
        <taxon>Sar</taxon>
        <taxon>Stramenopiles</taxon>
        <taxon>Oomycota</taxon>
        <taxon>Peronosporomycetes</taxon>
        <taxon>Peronosporales</taxon>
        <taxon>Peronosporaceae</taxon>
        <taxon>Peronospora</taxon>
    </lineage>
</organism>
<dbReference type="InterPro" id="IPR012334">
    <property type="entry name" value="Pectin_lyas_fold"/>
</dbReference>
<dbReference type="Pfam" id="PF01095">
    <property type="entry name" value="Pectinesterase"/>
    <property type="match status" value="1"/>
</dbReference>
<name>A0AAV0V0T0_9STRA</name>
<dbReference type="InterPro" id="IPR033131">
    <property type="entry name" value="Pectinesterase_Asp_AS"/>
</dbReference>
<proteinExistence type="inferred from homology"/>
<keyword evidence="8" id="KW-0732">Signal</keyword>
<evidence type="ECO:0000313" key="11">
    <source>
        <dbReference type="Proteomes" id="UP001162029"/>
    </source>
</evidence>
<evidence type="ECO:0000256" key="2">
    <source>
        <dbReference type="ARBA" id="ARBA00008891"/>
    </source>
</evidence>
<gene>
    <name evidence="10" type="ORF">PDE001_LOCUS7864</name>
</gene>
<evidence type="ECO:0000256" key="4">
    <source>
        <dbReference type="ARBA" id="ARBA00022801"/>
    </source>
</evidence>
<dbReference type="PANTHER" id="PTHR31321">
    <property type="entry name" value="ACYL-COA THIOESTER HYDROLASE YBHC-RELATED"/>
    <property type="match status" value="1"/>
</dbReference>
<accession>A0AAV0V0T0</accession>
<dbReference type="InterPro" id="IPR011050">
    <property type="entry name" value="Pectin_lyase_fold/virulence"/>
</dbReference>
<dbReference type="InterPro" id="IPR000070">
    <property type="entry name" value="Pectinesterase_cat"/>
</dbReference>
<dbReference type="PROSITE" id="PS00503">
    <property type="entry name" value="PECTINESTERASE_2"/>
    <property type="match status" value="1"/>
</dbReference>
<protein>
    <recommendedName>
        <fullName evidence="3 8">Pectinesterase</fullName>
        <ecNumber evidence="3 8">3.1.1.11</ecNumber>
    </recommendedName>
</protein>
<evidence type="ECO:0000256" key="8">
    <source>
        <dbReference type="RuleBase" id="RU000589"/>
    </source>
</evidence>
<comment type="pathway">
    <text evidence="1 8">Glycan metabolism; pectin degradation; 2-dehydro-3-deoxy-D-gluconate from pectin: step 1/5.</text>
</comment>
<evidence type="ECO:0000256" key="7">
    <source>
        <dbReference type="PROSITE-ProRule" id="PRU10040"/>
    </source>
</evidence>
<feature type="domain" description="Pectinesterase catalytic" evidence="9">
    <location>
        <begin position="31"/>
        <end position="314"/>
    </location>
</feature>
<dbReference type="Gene3D" id="2.160.20.10">
    <property type="entry name" value="Single-stranded right-handed beta-helix, Pectin lyase-like"/>
    <property type="match status" value="1"/>
</dbReference>
<comment type="caution">
    <text evidence="10">The sequence shown here is derived from an EMBL/GenBank/DDBJ whole genome shotgun (WGS) entry which is preliminary data.</text>
</comment>
<keyword evidence="11" id="KW-1185">Reference proteome</keyword>
<evidence type="ECO:0000256" key="5">
    <source>
        <dbReference type="ARBA" id="ARBA00023085"/>
    </source>
</evidence>
<dbReference type="GO" id="GO:0045490">
    <property type="term" value="P:pectin catabolic process"/>
    <property type="evidence" value="ECO:0007669"/>
    <property type="project" value="UniProtKB-UniRule"/>
</dbReference>
<dbReference type="EMBL" id="CANTFM010001589">
    <property type="protein sequence ID" value="CAI5741540.1"/>
    <property type="molecule type" value="Genomic_DNA"/>
</dbReference>
<dbReference type="SUPFAM" id="SSF51126">
    <property type="entry name" value="Pectin lyase-like"/>
    <property type="match status" value="1"/>
</dbReference>
<dbReference type="EC" id="3.1.1.11" evidence="3 8"/>
<comment type="similarity">
    <text evidence="2">Belongs to the pectinesterase family.</text>
</comment>
<feature type="signal peptide" evidence="8">
    <location>
        <begin position="1"/>
        <end position="20"/>
    </location>
</feature>
<dbReference type="GO" id="GO:0042545">
    <property type="term" value="P:cell wall modification"/>
    <property type="evidence" value="ECO:0007669"/>
    <property type="project" value="UniProtKB-UniRule"/>
</dbReference>
<reference evidence="10" key="1">
    <citation type="submission" date="2022-12" db="EMBL/GenBank/DDBJ databases">
        <authorList>
            <person name="Webb A."/>
        </authorList>
    </citation>
    <scope>NUCLEOTIDE SEQUENCE</scope>
    <source>
        <strain evidence="10">Pd1</strain>
    </source>
</reference>
<evidence type="ECO:0000259" key="9">
    <source>
        <dbReference type="Pfam" id="PF01095"/>
    </source>
</evidence>
<evidence type="ECO:0000256" key="6">
    <source>
        <dbReference type="ARBA" id="ARBA00047928"/>
    </source>
</evidence>
<dbReference type="PANTHER" id="PTHR31321:SF57">
    <property type="entry name" value="PECTINESTERASE 53-RELATED"/>
    <property type="match status" value="1"/>
</dbReference>
<feature type="chain" id="PRO_5043089836" description="Pectinesterase" evidence="8">
    <location>
        <begin position="21"/>
        <end position="338"/>
    </location>
</feature>
<keyword evidence="4 8" id="KW-0378">Hydrolase</keyword>
<evidence type="ECO:0000256" key="1">
    <source>
        <dbReference type="ARBA" id="ARBA00005184"/>
    </source>
</evidence>
<sequence length="338" mass="36964">MCIFALPVILLASLVVGADAACTAPSAGDIIVDASGQHSNYRTIGEAVGKLNVETPEKQTIFIYAGTYSGRVVISNMMGPLVLQGYTCDTMSYSQNKVTITYQMSQLTLPPYETGQDANELASTLSINTDNVQVYNLNIVNTAVFTPKLGQAPALCVVCNTCAFYACNISGHQDTLYAKKGHQLYARSLVAGTVDFIFGNARAFFYMCDIESVGKGYISANGRATEEDDSYFVFNKARVFSSAPGKVYLGRPWKLYARALFEFCDLSENIDPAGWTLMGKNKENSTDTRHFSLKEYKNTGLGSAIKDRVYYSGQLDNAVDMNTILGDDHDKFVNTAYL</sequence>
<evidence type="ECO:0000313" key="10">
    <source>
        <dbReference type="EMBL" id="CAI5741540.1"/>
    </source>
</evidence>
<evidence type="ECO:0000256" key="3">
    <source>
        <dbReference type="ARBA" id="ARBA00013229"/>
    </source>
</evidence>
<comment type="catalytic activity">
    <reaction evidence="6 8">
        <text>[(1-&gt;4)-alpha-D-galacturonosyl methyl ester](n) + n H2O = [(1-&gt;4)-alpha-D-galacturonosyl](n) + n methanol + n H(+)</text>
        <dbReference type="Rhea" id="RHEA:22380"/>
        <dbReference type="Rhea" id="RHEA-COMP:14570"/>
        <dbReference type="Rhea" id="RHEA-COMP:14573"/>
        <dbReference type="ChEBI" id="CHEBI:15377"/>
        <dbReference type="ChEBI" id="CHEBI:15378"/>
        <dbReference type="ChEBI" id="CHEBI:17790"/>
        <dbReference type="ChEBI" id="CHEBI:140522"/>
        <dbReference type="ChEBI" id="CHEBI:140523"/>
        <dbReference type="EC" id="3.1.1.11"/>
    </reaction>
</comment>